<keyword evidence="2" id="KW-1133">Transmembrane helix</keyword>
<dbReference type="OrthoDB" id="4157326at2"/>
<accession>A0A1H0B0V6</accession>
<keyword evidence="4" id="KW-1185">Reference proteome</keyword>
<dbReference type="RefSeq" id="WP_143031658.1">
    <property type="nucleotide sequence ID" value="NZ_FNIE01000004.1"/>
</dbReference>
<keyword evidence="2" id="KW-0472">Membrane</keyword>
<organism evidence="3 4">
    <name type="scientific">Actinacidiphila guanduensis</name>
    <dbReference type="NCBI Taxonomy" id="310781"/>
    <lineage>
        <taxon>Bacteria</taxon>
        <taxon>Bacillati</taxon>
        <taxon>Actinomycetota</taxon>
        <taxon>Actinomycetes</taxon>
        <taxon>Kitasatosporales</taxon>
        <taxon>Streptomycetaceae</taxon>
        <taxon>Actinacidiphila</taxon>
    </lineage>
</organism>
<keyword evidence="2" id="KW-0812">Transmembrane</keyword>
<dbReference type="EMBL" id="FNIE01000004">
    <property type="protein sequence ID" value="SDN39301.1"/>
    <property type="molecule type" value="Genomic_DNA"/>
</dbReference>
<dbReference type="AlphaFoldDB" id="A0A1H0B0V6"/>
<evidence type="ECO:0000313" key="3">
    <source>
        <dbReference type="EMBL" id="SDN39301.1"/>
    </source>
</evidence>
<proteinExistence type="predicted"/>
<name>A0A1H0B0V6_9ACTN</name>
<evidence type="ECO:0000256" key="1">
    <source>
        <dbReference type="SAM" id="MobiDB-lite"/>
    </source>
</evidence>
<evidence type="ECO:0000256" key="2">
    <source>
        <dbReference type="SAM" id="Phobius"/>
    </source>
</evidence>
<feature type="transmembrane region" description="Helical" evidence="2">
    <location>
        <begin position="21"/>
        <end position="42"/>
    </location>
</feature>
<sequence length="307" mass="32678">MAEPEEAVPSGFPPRTAAATWLGRSCGCLVVVVVLLVAWLGWSVYRWDHPTPPDVKSFARSAATRAADRAATATANRQISGFREAAWWATYLGTSTVDACSSQSGASSFGARPRWAPVTCRRTTAAYLAFDGDVGQRLGRLDAVTRKLGWAAPPYGRQDPSGALVAALADLRRPPDGAGPSEVKEAAARPADVFVDYTLPAGRDTSNGLQLQVGVAQNPGVPGNTDATYVDPSKKPRSTASDYRSVYFTWQPLSAKSVTARAYRTHAYTLAVTVTSTYATELPKPHHTAPHPTAYYSPCYSGGPSCP</sequence>
<dbReference type="Proteomes" id="UP000199341">
    <property type="component" value="Unassembled WGS sequence"/>
</dbReference>
<reference evidence="3 4" key="1">
    <citation type="submission" date="2016-10" db="EMBL/GenBank/DDBJ databases">
        <authorList>
            <person name="de Groot N.N."/>
        </authorList>
    </citation>
    <scope>NUCLEOTIDE SEQUENCE [LARGE SCALE GENOMIC DNA]</scope>
    <source>
        <strain evidence="3 4">CGMCC 4.2022</strain>
    </source>
</reference>
<evidence type="ECO:0000313" key="4">
    <source>
        <dbReference type="Proteomes" id="UP000199341"/>
    </source>
</evidence>
<feature type="region of interest" description="Disordered" evidence="1">
    <location>
        <begin position="217"/>
        <end position="236"/>
    </location>
</feature>
<protein>
    <submittedName>
        <fullName evidence="3">Uncharacterized protein</fullName>
    </submittedName>
</protein>
<gene>
    <name evidence="3" type="ORF">SAMN05216259_1044</name>
</gene>